<dbReference type="PANTHER" id="PTHR43765">
    <property type="entry name" value="2-DEHYDROPANTOATE 2-REDUCTASE-RELATED"/>
    <property type="match status" value="1"/>
</dbReference>
<dbReference type="GO" id="GO:0016491">
    <property type="term" value="F:oxidoreductase activity"/>
    <property type="evidence" value="ECO:0007669"/>
    <property type="project" value="UniProtKB-KW"/>
</dbReference>
<protein>
    <recommendedName>
        <fullName evidence="5">Ketopantoate reductase C-terminal domain-containing protein</fullName>
    </recommendedName>
</protein>
<dbReference type="InterPro" id="IPR013328">
    <property type="entry name" value="6PGD_dom2"/>
</dbReference>
<sequence>MFLASKTLWRAGPLPIPLASIVYFRQSGNLLYQPQSRDNSTISRGKRIHIAGAHHLQTLIANALAQTANPKRNPITLMVPRNQYIQHYVDTEGKLQIIRDGVATTVVGAVDIEVLPFEMESTVPEQTFPPAKSLKFKRLLMDTGPDDEDFSLDDLPSLLENGPILEEKKRSKKPARLPISDIKIYDLSYFLELNSLFCDPITASRHVVKEQVAEIRPPPKESEIKAVPVAQLAKINTDPIDHLIFAERPRDLINFFSNIKDRLHPSSVVMIIGNNPGLVQILYDEVFPDVSKRPNFVECANGMYMGEAAVEGFWDSVRSVSLQGAQLSVGPLARTVDDGQTPGEVERREEEAKYLIERVLKAPTLSATPISRAVLERYKLRKLVTRSVVYPLTVAFNCMMGEIFSTEERVTEARLLFEEACAVVQAIDPALTPQVLLTNLLWAVVRAPNIRPVMLKCVDLGHDTNVDLDNGWIIKYGRGMTPTHEKYTKIVKDRAAESARAIAANKEEAARAEARLRIAKELAAKRQEDREKRLEFLDSKDIIGKSFKRLTFGEKVEAPLNVPTEAYFKTRSPIEAAGVWANLVAPPSRGLKEGDESNSAGYVERNGDGVEKASELGLNDMATGGEEKAQT</sequence>
<keyword evidence="1" id="KW-0521">NADP</keyword>
<dbReference type="RefSeq" id="XP_001598141.1">
    <property type="nucleotide sequence ID" value="XM_001598091.1"/>
</dbReference>
<dbReference type="InterPro" id="IPR050838">
    <property type="entry name" value="Ketopantoate_reductase"/>
</dbReference>
<dbReference type="PANTHER" id="PTHR43765:SF2">
    <property type="entry name" value="2-DEHYDROPANTOATE 2-REDUCTASE"/>
    <property type="match status" value="1"/>
</dbReference>
<dbReference type="Proteomes" id="UP000177798">
    <property type="component" value="Chromosome 3"/>
</dbReference>
<evidence type="ECO:0000256" key="1">
    <source>
        <dbReference type="ARBA" id="ARBA00022857"/>
    </source>
</evidence>
<feature type="domain" description="Ketopantoate reductase C-terminal" evidence="5">
    <location>
        <begin position="376"/>
        <end position="492"/>
    </location>
</feature>
<evidence type="ECO:0000259" key="5">
    <source>
        <dbReference type="Pfam" id="PF08546"/>
    </source>
</evidence>
<reference evidence="7" key="1">
    <citation type="journal article" date="2017" name="Genome Biol. Evol.">
        <title>The complete genome sequence of the phytopathogenic fungus Sclerotinia sclerotiorum reveals insights into the genome architecture of broad host range pathogens.</title>
        <authorList>
            <person name="Derbyshire M."/>
            <person name="Denton-Giles M."/>
            <person name="Hegedus D."/>
            <person name="Seifbarghy S."/>
            <person name="Rollins J."/>
            <person name="van Kan J."/>
            <person name="Seidl M.F."/>
            <person name="Faino L."/>
            <person name="Mbengue M."/>
            <person name="Navaud O."/>
            <person name="Raffaele S."/>
            <person name="Hammond-Kosack K."/>
            <person name="Heard S."/>
            <person name="Oliver R."/>
        </authorList>
    </citation>
    <scope>NUCLEOTIDE SEQUENCE [LARGE SCALE GENOMIC DNA]</scope>
    <source>
        <strain evidence="7">ATCC 18683 / 1980 / Ss-1</strain>
    </source>
</reference>
<gene>
    <name evidence="6" type="ORF">sscle_03g028770</name>
</gene>
<evidence type="ECO:0000256" key="4">
    <source>
        <dbReference type="SAM" id="MobiDB-lite"/>
    </source>
</evidence>
<dbReference type="OMA" id="TVAFNCM"/>
<evidence type="ECO:0000313" key="6">
    <source>
        <dbReference type="EMBL" id="APA08107.1"/>
    </source>
</evidence>
<dbReference type="KEGG" id="ssl:SS1G_00227"/>
<dbReference type="InterPro" id="IPR013752">
    <property type="entry name" value="KPA_reductase"/>
</dbReference>
<feature type="region of interest" description="Disordered" evidence="4">
    <location>
        <begin position="586"/>
        <end position="631"/>
    </location>
</feature>
<dbReference type="InterPro" id="IPR008927">
    <property type="entry name" value="6-PGluconate_DH-like_C_sf"/>
</dbReference>
<name>A0A1D9PZJ7_SCLS1</name>
<keyword evidence="2" id="KW-0560">Oxidoreductase</keyword>
<accession>A0A1D9PZJ7</accession>
<dbReference type="Pfam" id="PF08546">
    <property type="entry name" value="ApbA_C"/>
    <property type="match status" value="1"/>
</dbReference>
<proteinExistence type="predicted"/>
<keyword evidence="3" id="KW-0175">Coiled coil</keyword>
<organism evidence="6 7">
    <name type="scientific">Sclerotinia sclerotiorum (strain ATCC 18683 / 1980 / Ss-1)</name>
    <name type="common">White mold</name>
    <name type="synonym">Whetzelinia sclerotiorum</name>
    <dbReference type="NCBI Taxonomy" id="665079"/>
    <lineage>
        <taxon>Eukaryota</taxon>
        <taxon>Fungi</taxon>
        <taxon>Dikarya</taxon>
        <taxon>Ascomycota</taxon>
        <taxon>Pezizomycotina</taxon>
        <taxon>Leotiomycetes</taxon>
        <taxon>Helotiales</taxon>
        <taxon>Sclerotiniaceae</taxon>
        <taxon>Sclerotinia</taxon>
    </lineage>
</organism>
<evidence type="ECO:0000256" key="3">
    <source>
        <dbReference type="SAM" id="Coils"/>
    </source>
</evidence>
<feature type="coiled-coil region" evidence="3">
    <location>
        <begin position="502"/>
        <end position="529"/>
    </location>
</feature>
<dbReference type="AlphaFoldDB" id="A0A1D9PZJ7"/>
<evidence type="ECO:0000313" key="7">
    <source>
        <dbReference type="Proteomes" id="UP000177798"/>
    </source>
</evidence>
<evidence type="ECO:0000256" key="2">
    <source>
        <dbReference type="ARBA" id="ARBA00023002"/>
    </source>
</evidence>
<dbReference type="Gene3D" id="1.10.1040.10">
    <property type="entry name" value="N-(1-d-carboxylethyl)-l-norvaline Dehydrogenase, domain 2"/>
    <property type="match status" value="1"/>
</dbReference>
<dbReference type="SUPFAM" id="SSF48179">
    <property type="entry name" value="6-phosphogluconate dehydrogenase C-terminal domain-like"/>
    <property type="match status" value="1"/>
</dbReference>
<feature type="compositionally biased region" description="Basic and acidic residues" evidence="4">
    <location>
        <begin position="605"/>
        <end position="614"/>
    </location>
</feature>
<dbReference type="VEuPathDB" id="FungiDB:sscle_03g028770"/>
<dbReference type="EMBL" id="CP017816">
    <property type="protein sequence ID" value="APA08107.1"/>
    <property type="molecule type" value="Genomic_DNA"/>
</dbReference>
<dbReference type="OrthoDB" id="73846at2759"/>